<dbReference type="GO" id="GO:0000993">
    <property type="term" value="F:RNA polymerase II complex binding"/>
    <property type="evidence" value="ECO:0007669"/>
    <property type="project" value="InterPro"/>
</dbReference>
<accession>A0A7S4J5Q0</accession>
<gene>
    <name evidence="3" type="ORF">OAUR00152_LOCUS22204</name>
</gene>
<dbReference type="GO" id="GO:0006369">
    <property type="term" value="P:termination of RNA polymerase II transcription"/>
    <property type="evidence" value="ECO:0007669"/>
    <property type="project" value="InterPro"/>
</dbReference>
<dbReference type="SMART" id="SM00582">
    <property type="entry name" value="RPR"/>
    <property type="match status" value="1"/>
</dbReference>
<dbReference type="PANTHER" id="PTHR15921">
    <property type="entry name" value="PRE-MRNA CLEAVAGE COMPLEX II"/>
    <property type="match status" value="1"/>
</dbReference>
<evidence type="ECO:0000259" key="2">
    <source>
        <dbReference type="PROSITE" id="PS51391"/>
    </source>
</evidence>
<dbReference type="GO" id="GO:0005737">
    <property type="term" value="C:cytoplasm"/>
    <property type="evidence" value="ECO:0007669"/>
    <property type="project" value="TreeGrafter"/>
</dbReference>
<dbReference type="GO" id="GO:0003729">
    <property type="term" value="F:mRNA binding"/>
    <property type="evidence" value="ECO:0007669"/>
    <property type="project" value="InterPro"/>
</dbReference>
<feature type="region of interest" description="Disordered" evidence="1">
    <location>
        <begin position="260"/>
        <end position="281"/>
    </location>
</feature>
<reference evidence="3" key="1">
    <citation type="submission" date="2021-01" db="EMBL/GenBank/DDBJ databases">
        <authorList>
            <person name="Corre E."/>
            <person name="Pelletier E."/>
            <person name="Niang G."/>
            <person name="Scheremetjew M."/>
            <person name="Finn R."/>
            <person name="Kale V."/>
            <person name="Holt S."/>
            <person name="Cochrane G."/>
            <person name="Meng A."/>
            <person name="Brown T."/>
            <person name="Cohen L."/>
        </authorList>
    </citation>
    <scope>NUCLEOTIDE SEQUENCE</scope>
    <source>
        <strain evidence="3">Isolate 1302-5</strain>
    </source>
</reference>
<dbReference type="PANTHER" id="PTHR15921:SF3">
    <property type="entry name" value="PRE-MRNA CLEAVAGE COMPLEX 2 PROTEIN PCF11"/>
    <property type="match status" value="1"/>
</dbReference>
<dbReference type="Pfam" id="PF23228">
    <property type="entry name" value="zf_PCFS4"/>
    <property type="match status" value="1"/>
</dbReference>
<feature type="domain" description="CID" evidence="2">
    <location>
        <begin position="42"/>
        <end position="178"/>
    </location>
</feature>
<evidence type="ECO:0000313" key="3">
    <source>
        <dbReference type="EMBL" id="CAE2252754.1"/>
    </source>
</evidence>
<dbReference type="AlphaFoldDB" id="A0A7S4J5Q0"/>
<dbReference type="InterPro" id="IPR006569">
    <property type="entry name" value="CID_dom"/>
</dbReference>
<dbReference type="InterPro" id="IPR045154">
    <property type="entry name" value="PCF11-like"/>
</dbReference>
<sequence>MPAATGEKSLSAKAGGTSVGSAQDPKRDETPVDDTDDDDESVDEDQLEEYQEMLEQLGNFADKVIINSLSMVAEDFKDSKKAAVSIYGCIRDLLMSRTISSDRKLPLVYLVDSILKNVKGQFIPLVELDAKEWLAVAHDVVSDEQKKKIRRVWNTWREFRIFGEGSLKAMGRCFSEFDAQAAATRKVAEAKAKAIGIEKMPDGTLKLSPELRKQMQVLLDEAQSEGVDELEKVSLERLSEINPNLLIEIKKAAKEMVSNGDAGGAKTSNIRTSCDSGPSQSFWIESRPPDVIARSDEWEKLDLNHLEKTHDIISKLQHRIRIGTTKSEPVENSAGTTSLLAVSSATATHLTAMLKHFQGPNDISAGIGKSNVPYYMGDQTALKTTSATIDKTMFTNEGIKEKNDTVIARLFGAGLPFKSASDGRRFATQIALSHHLDELFRKSQIEKTMETTEERGWYISELRWTGKDESPGASADADATGTAGEAEAEEEVSPEKSTVPADETRDRCIICGINFNMFFDQDEGDWKYKNCREIKVMNDEAAEKESELMLVHVTCLRGLGSPDFLTADQVLQQ</sequence>
<dbReference type="GO" id="GO:0005849">
    <property type="term" value="C:mRNA cleavage factor complex"/>
    <property type="evidence" value="ECO:0007669"/>
    <property type="project" value="TreeGrafter"/>
</dbReference>
<feature type="compositionally biased region" description="Polar residues" evidence="1">
    <location>
        <begin position="266"/>
        <end position="281"/>
    </location>
</feature>
<name>A0A7S4J5Q0_9STRA</name>
<proteinExistence type="predicted"/>
<evidence type="ECO:0000256" key="1">
    <source>
        <dbReference type="SAM" id="MobiDB-lite"/>
    </source>
</evidence>
<feature type="region of interest" description="Disordered" evidence="1">
    <location>
        <begin position="468"/>
        <end position="500"/>
    </location>
</feature>
<feature type="compositionally biased region" description="Low complexity" evidence="1">
    <location>
        <begin position="475"/>
        <end position="485"/>
    </location>
</feature>
<feature type="compositionally biased region" description="Acidic residues" evidence="1">
    <location>
        <begin position="31"/>
        <end position="43"/>
    </location>
</feature>
<dbReference type="InterPro" id="IPR057242">
    <property type="entry name" value="PCFS4-like"/>
</dbReference>
<dbReference type="SUPFAM" id="SSF48464">
    <property type="entry name" value="ENTH/VHS domain"/>
    <property type="match status" value="1"/>
</dbReference>
<dbReference type="InterPro" id="IPR008942">
    <property type="entry name" value="ENTH_VHS"/>
</dbReference>
<dbReference type="PROSITE" id="PS51391">
    <property type="entry name" value="CID"/>
    <property type="match status" value="1"/>
</dbReference>
<dbReference type="Gene3D" id="1.25.40.90">
    <property type="match status" value="1"/>
</dbReference>
<organism evidence="3">
    <name type="scientific">Odontella aurita</name>
    <dbReference type="NCBI Taxonomy" id="265563"/>
    <lineage>
        <taxon>Eukaryota</taxon>
        <taxon>Sar</taxon>
        <taxon>Stramenopiles</taxon>
        <taxon>Ochrophyta</taxon>
        <taxon>Bacillariophyta</taxon>
        <taxon>Mediophyceae</taxon>
        <taxon>Biddulphiophycidae</taxon>
        <taxon>Eupodiscales</taxon>
        <taxon>Odontellaceae</taxon>
        <taxon>Odontella</taxon>
    </lineage>
</organism>
<dbReference type="GO" id="GO:0031124">
    <property type="term" value="P:mRNA 3'-end processing"/>
    <property type="evidence" value="ECO:0007669"/>
    <property type="project" value="InterPro"/>
</dbReference>
<dbReference type="Pfam" id="PF04818">
    <property type="entry name" value="CID"/>
    <property type="match status" value="1"/>
</dbReference>
<feature type="region of interest" description="Disordered" evidence="1">
    <location>
        <begin position="1"/>
        <end position="43"/>
    </location>
</feature>
<dbReference type="EMBL" id="HBKQ01032497">
    <property type="protein sequence ID" value="CAE2252754.1"/>
    <property type="molecule type" value="Transcribed_RNA"/>
</dbReference>
<protein>
    <recommendedName>
        <fullName evidence="2">CID domain-containing protein</fullName>
    </recommendedName>
</protein>